<evidence type="ECO:0000256" key="1">
    <source>
        <dbReference type="ARBA" id="ARBA00004442"/>
    </source>
</evidence>
<name>A0A317CCE2_9GAMM</name>
<dbReference type="SUPFAM" id="SSF103088">
    <property type="entry name" value="OmpA-like"/>
    <property type="match status" value="1"/>
</dbReference>
<dbReference type="InterPro" id="IPR006665">
    <property type="entry name" value="OmpA-like"/>
</dbReference>
<keyword evidence="8" id="KW-1185">Reference proteome</keyword>
<dbReference type="Pfam" id="PF00691">
    <property type="entry name" value="OmpA"/>
    <property type="match status" value="1"/>
</dbReference>
<keyword evidence="3" id="KW-0998">Cell outer membrane</keyword>
<evidence type="ECO:0000256" key="3">
    <source>
        <dbReference type="ARBA" id="ARBA00023237"/>
    </source>
</evidence>
<dbReference type="PANTHER" id="PTHR30329:SF21">
    <property type="entry name" value="LIPOPROTEIN YIAD-RELATED"/>
    <property type="match status" value="1"/>
</dbReference>
<proteinExistence type="predicted"/>
<comment type="subcellular location">
    <subcellularLocation>
        <location evidence="1">Cell outer membrane</location>
    </subcellularLocation>
</comment>
<dbReference type="PROSITE" id="PS51123">
    <property type="entry name" value="OMPA_2"/>
    <property type="match status" value="1"/>
</dbReference>
<dbReference type="CDD" id="cd07185">
    <property type="entry name" value="OmpA_C-like"/>
    <property type="match status" value="1"/>
</dbReference>
<organism evidence="7 8">
    <name type="scientific">Leucothrix pacifica</name>
    <dbReference type="NCBI Taxonomy" id="1247513"/>
    <lineage>
        <taxon>Bacteria</taxon>
        <taxon>Pseudomonadati</taxon>
        <taxon>Pseudomonadota</taxon>
        <taxon>Gammaproteobacteria</taxon>
        <taxon>Thiotrichales</taxon>
        <taxon>Thiotrichaceae</taxon>
        <taxon>Leucothrix</taxon>
    </lineage>
</organism>
<reference evidence="7 8" key="1">
    <citation type="submission" date="2018-05" db="EMBL/GenBank/DDBJ databases">
        <title>Leucothrix arctica sp. nov., isolated from Arctic seawater.</title>
        <authorList>
            <person name="Choi A."/>
            <person name="Baek K."/>
        </authorList>
    </citation>
    <scope>NUCLEOTIDE SEQUENCE [LARGE SCALE GENOMIC DNA]</scope>
    <source>
        <strain evidence="7 8">JCM 18388</strain>
    </source>
</reference>
<dbReference type="SUPFAM" id="SSF49478">
    <property type="entry name" value="Cna protein B-type domain"/>
    <property type="match status" value="1"/>
</dbReference>
<evidence type="ECO:0000256" key="4">
    <source>
        <dbReference type="PROSITE-ProRule" id="PRU00473"/>
    </source>
</evidence>
<sequence>MVTMSYIRLSKNRMLQLLSFILLLAMMVPAQAAVRTISGTVVDSESRESLGDVEVELQVAGNAVHTLTTSAGKAFSFEHDFNETDQYTLRFTKADYYPQQIDLSNAMASNNMPEQLTVSMSGEDSEFVFTGKALNRESNQPIQKLKVTMLNLMTGEQVTTRSDQNGNYKLNITSGYEYDVVLESPFHLKRFAKINFCNDRLQKNDKYCFSGFSGVSLNDQGGISGASVLLDKIELGKKFKVDNIYYDYNKATVKKSALPNLRKVLYILMDNPQITIELGSHADSRGSDSYNLELSQRRADAAVSYIVQQGIDRSRIESKGYGETVLVNDCGNDVKCPDEAHAKNRRTEFIIVGIDETYFAQK</sequence>
<dbReference type="Gene3D" id="3.30.1330.60">
    <property type="entry name" value="OmpA-like domain"/>
    <property type="match status" value="1"/>
</dbReference>
<accession>A0A317CCE2</accession>
<dbReference type="PANTHER" id="PTHR30329">
    <property type="entry name" value="STATOR ELEMENT OF FLAGELLAR MOTOR COMPLEX"/>
    <property type="match status" value="1"/>
</dbReference>
<keyword evidence="5" id="KW-0732">Signal</keyword>
<feature type="domain" description="OmpA-like" evidence="6">
    <location>
        <begin position="235"/>
        <end position="355"/>
    </location>
</feature>
<dbReference type="EMBL" id="QGKM01000039">
    <property type="protein sequence ID" value="PWQ96047.1"/>
    <property type="molecule type" value="Genomic_DNA"/>
</dbReference>
<feature type="signal peptide" evidence="5">
    <location>
        <begin position="1"/>
        <end position="32"/>
    </location>
</feature>
<evidence type="ECO:0000256" key="2">
    <source>
        <dbReference type="ARBA" id="ARBA00023136"/>
    </source>
</evidence>
<dbReference type="PRINTS" id="PR01021">
    <property type="entry name" value="OMPADOMAIN"/>
</dbReference>
<protein>
    <recommendedName>
        <fullName evidence="6">OmpA-like domain-containing protein</fullName>
    </recommendedName>
</protein>
<evidence type="ECO:0000256" key="5">
    <source>
        <dbReference type="SAM" id="SignalP"/>
    </source>
</evidence>
<dbReference type="InterPro" id="IPR006664">
    <property type="entry name" value="OMP_bac"/>
</dbReference>
<dbReference type="InterPro" id="IPR036737">
    <property type="entry name" value="OmpA-like_sf"/>
</dbReference>
<feature type="chain" id="PRO_5016456351" description="OmpA-like domain-containing protein" evidence="5">
    <location>
        <begin position="33"/>
        <end position="362"/>
    </location>
</feature>
<dbReference type="AlphaFoldDB" id="A0A317CCE2"/>
<gene>
    <name evidence="7" type="ORF">DKW60_13420</name>
</gene>
<dbReference type="Gene3D" id="2.60.40.1120">
    <property type="entry name" value="Carboxypeptidase-like, regulatory domain"/>
    <property type="match status" value="1"/>
</dbReference>
<dbReference type="Proteomes" id="UP000245539">
    <property type="component" value="Unassembled WGS sequence"/>
</dbReference>
<dbReference type="OrthoDB" id="6195779at2"/>
<evidence type="ECO:0000313" key="7">
    <source>
        <dbReference type="EMBL" id="PWQ96047.1"/>
    </source>
</evidence>
<dbReference type="GO" id="GO:0009279">
    <property type="term" value="C:cell outer membrane"/>
    <property type="evidence" value="ECO:0007669"/>
    <property type="project" value="UniProtKB-SubCell"/>
</dbReference>
<dbReference type="InterPro" id="IPR050330">
    <property type="entry name" value="Bact_OuterMem_StrucFunc"/>
</dbReference>
<evidence type="ECO:0000259" key="6">
    <source>
        <dbReference type="PROSITE" id="PS51123"/>
    </source>
</evidence>
<comment type="caution">
    <text evidence="7">The sequence shown here is derived from an EMBL/GenBank/DDBJ whole genome shotgun (WGS) entry which is preliminary data.</text>
</comment>
<keyword evidence="2 4" id="KW-0472">Membrane</keyword>
<evidence type="ECO:0000313" key="8">
    <source>
        <dbReference type="Proteomes" id="UP000245539"/>
    </source>
</evidence>